<sequence length="129" mass="14314">MEDWKIRTSVLWLLASIAFLAHQIIVLMEPGVIAQLMAGEAEGQRISPGMILFFSILILVPMVMAFLSLTLKDPLNRRLNILVGAVFALLWSFSVIEAMQSAYWGGALITLSAVVASALIVRYARKHRM</sequence>
<organism evidence="2 3">
    <name type="scientific">Methanolobus chelungpuianus</name>
    <dbReference type="NCBI Taxonomy" id="502115"/>
    <lineage>
        <taxon>Archaea</taxon>
        <taxon>Methanobacteriati</taxon>
        <taxon>Methanobacteriota</taxon>
        <taxon>Stenosarchaea group</taxon>
        <taxon>Methanomicrobia</taxon>
        <taxon>Methanosarcinales</taxon>
        <taxon>Methanosarcinaceae</taxon>
        <taxon>Methanolobus</taxon>
    </lineage>
</organism>
<protein>
    <submittedName>
        <fullName evidence="2">Uncharacterized protein</fullName>
    </submittedName>
</protein>
<comment type="caution">
    <text evidence="2">The sequence shown here is derived from an EMBL/GenBank/DDBJ whole genome shotgun (WGS) entry which is preliminary data.</text>
</comment>
<reference evidence="2 3" key="1">
    <citation type="journal article" date="2011" name="Appl. Environ. Microbiol.">
        <title>Methanogenic archaea isolated from Taiwan's Chelungpu fault.</title>
        <authorList>
            <person name="Wu S.Y."/>
            <person name="Lai M.C."/>
        </authorList>
    </citation>
    <scope>NUCLEOTIDE SEQUENCE [LARGE SCALE GENOMIC DNA]</scope>
    <source>
        <strain evidence="2 3">St545Mb</strain>
    </source>
</reference>
<accession>A0AAE3KZQ8</accession>
<keyword evidence="1" id="KW-0472">Membrane</keyword>
<dbReference type="EMBL" id="JTEO01000006">
    <property type="protein sequence ID" value="MCQ6963544.1"/>
    <property type="molecule type" value="Genomic_DNA"/>
</dbReference>
<dbReference type="RefSeq" id="WP_256623433.1">
    <property type="nucleotide sequence ID" value="NZ_JTEO01000006.1"/>
</dbReference>
<feature type="transmembrane region" description="Helical" evidence="1">
    <location>
        <begin position="79"/>
        <end position="96"/>
    </location>
</feature>
<evidence type="ECO:0000313" key="3">
    <source>
        <dbReference type="Proteomes" id="UP001206983"/>
    </source>
</evidence>
<gene>
    <name evidence="2" type="ORF">PV02_10660</name>
</gene>
<dbReference type="Pfam" id="PF19851">
    <property type="entry name" value="DUF6326"/>
    <property type="match status" value="1"/>
</dbReference>
<evidence type="ECO:0000313" key="2">
    <source>
        <dbReference type="EMBL" id="MCQ6963544.1"/>
    </source>
</evidence>
<feature type="transmembrane region" description="Helical" evidence="1">
    <location>
        <begin position="102"/>
        <end position="124"/>
    </location>
</feature>
<dbReference type="InterPro" id="IPR046289">
    <property type="entry name" value="DUF6326"/>
</dbReference>
<keyword evidence="1" id="KW-0812">Transmembrane</keyword>
<dbReference type="AlphaFoldDB" id="A0AAE3KZQ8"/>
<name>A0AAE3KZQ8_9EURY</name>
<evidence type="ECO:0000256" key="1">
    <source>
        <dbReference type="SAM" id="Phobius"/>
    </source>
</evidence>
<dbReference type="Proteomes" id="UP001206983">
    <property type="component" value="Unassembled WGS sequence"/>
</dbReference>
<keyword evidence="3" id="KW-1185">Reference proteome</keyword>
<proteinExistence type="predicted"/>
<feature type="transmembrane region" description="Helical" evidence="1">
    <location>
        <begin position="48"/>
        <end position="67"/>
    </location>
</feature>
<keyword evidence="1" id="KW-1133">Transmembrane helix</keyword>